<keyword evidence="1" id="KW-0812">Transmembrane</keyword>
<reference evidence="2 3" key="1">
    <citation type="journal article" date="2019" name="Appl. Microbiol. Biotechnol.">
        <title>Genome sequence of Isaria javanica and comparative genome analysis insights into family S53 peptidase evolution in fungal entomopathogens.</title>
        <authorList>
            <person name="Lin R."/>
            <person name="Zhang X."/>
            <person name="Xin B."/>
            <person name="Zou M."/>
            <person name="Gao Y."/>
            <person name="Qin F."/>
            <person name="Hu Q."/>
            <person name="Xie B."/>
            <person name="Cheng X."/>
        </authorList>
    </citation>
    <scope>NUCLEOTIDE SEQUENCE [LARGE SCALE GENOMIC DNA]</scope>
    <source>
        <strain evidence="2 3">IJ1G</strain>
    </source>
</reference>
<proteinExistence type="predicted"/>
<gene>
    <name evidence="2" type="ORF">IF1G_02286</name>
</gene>
<organism evidence="2 3">
    <name type="scientific">Cordyceps javanica</name>
    <dbReference type="NCBI Taxonomy" id="43265"/>
    <lineage>
        <taxon>Eukaryota</taxon>
        <taxon>Fungi</taxon>
        <taxon>Dikarya</taxon>
        <taxon>Ascomycota</taxon>
        <taxon>Pezizomycotina</taxon>
        <taxon>Sordariomycetes</taxon>
        <taxon>Hypocreomycetidae</taxon>
        <taxon>Hypocreales</taxon>
        <taxon>Cordycipitaceae</taxon>
        <taxon>Cordyceps</taxon>
    </lineage>
</organism>
<protein>
    <submittedName>
        <fullName evidence="2">Uncharacterized protein</fullName>
    </submittedName>
</protein>
<evidence type="ECO:0000256" key="1">
    <source>
        <dbReference type="SAM" id="Phobius"/>
    </source>
</evidence>
<keyword evidence="1" id="KW-1133">Transmembrane helix</keyword>
<keyword evidence="3" id="KW-1185">Reference proteome</keyword>
<feature type="transmembrane region" description="Helical" evidence="1">
    <location>
        <begin position="6"/>
        <end position="29"/>
    </location>
</feature>
<dbReference type="AlphaFoldDB" id="A0A545V903"/>
<dbReference type="EMBL" id="SPUK01000003">
    <property type="protein sequence ID" value="TQV98206.1"/>
    <property type="molecule type" value="Genomic_DNA"/>
</dbReference>
<dbReference type="Proteomes" id="UP000315783">
    <property type="component" value="Unassembled WGS sequence"/>
</dbReference>
<name>A0A545V903_9HYPO</name>
<comment type="caution">
    <text evidence="2">The sequence shown here is derived from an EMBL/GenBank/DDBJ whole genome shotgun (WGS) entry which is preliminary data.</text>
</comment>
<keyword evidence="1" id="KW-0472">Membrane</keyword>
<evidence type="ECO:0000313" key="3">
    <source>
        <dbReference type="Proteomes" id="UP000315783"/>
    </source>
</evidence>
<sequence>MQLSTEAIIGIVALVLALPPALIIIWRWIRRSRIIQRASALSDAESACNSYPRGLGTHCSRCRRIRPFSARRSAATPKTNLMSFTTWRPCIKDPGRSIPRHRRTCSTRQMEDGNGAWVAGQNDQTADIIDIYRLT</sequence>
<accession>A0A545V903</accession>
<evidence type="ECO:0000313" key="2">
    <source>
        <dbReference type="EMBL" id="TQV98206.1"/>
    </source>
</evidence>